<dbReference type="Proteomes" id="UP001597023">
    <property type="component" value="Unassembled WGS sequence"/>
</dbReference>
<feature type="domain" description="Orc1-like AAA ATPase" evidence="1">
    <location>
        <begin position="35"/>
        <end position="96"/>
    </location>
</feature>
<name>A0ABW2W4T2_9ACTN</name>
<dbReference type="InterPro" id="IPR041664">
    <property type="entry name" value="AAA_16"/>
</dbReference>
<dbReference type="Gene3D" id="1.10.10.10">
    <property type="entry name" value="Winged helix-like DNA-binding domain superfamily/Winged helix DNA-binding domain"/>
    <property type="match status" value="1"/>
</dbReference>
<evidence type="ECO:0000313" key="3">
    <source>
        <dbReference type="Proteomes" id="UP001597023"/>
    </source>
</evidence>
<protein>
    <submittedName>
        <fullName evidence="2">ATP-binding protein</fullName>
    </submittedName>
</protein>
<dbReference type="InterPro" id="IPR036388">
    <property type="entry name" value="WH-like_DNA-bd_sf"/>
</dbReference>
<proteinExistence type="predicted"/>
<dbReference type="Gene3D" id="3.40.50.300">
    <property type="entry name" value="P-loop containing nucleotide triphosphate hydrolases"/>
    <property type="match status" value="1"/>
</dbReference>
<sequence>MLTPTNADHHQPGPRPAHAGDVLANRVEAARSAAFIGRDRQLGAFARLLAAPHAKEPPRPMLYVHGSAGMGKTALLRRYADLARQAGRQVLAFDAAEVDSPGRLQHRLAATPPQPDGVVLLDGMDVYRGAARQVAEVLACALPDGAVAVLSGRRPPEAPWLEDVGWHDVLQVVPLGPLPRSEADATLVALGVSAAHTREAIVRFSHGHPLGLALAAAAASAGTFTDDQAPRELVLDLLDRMLGDVPGPEHRTALEASAHSRWTTEDLLRAVLEDPRHAGDAFDWLRRRPFVSAERHGVTPEPLVRDLLDADFRWRDPSGYRAMHQRIRRHVLQQMEHAQPDSVLHATLALTYLHRHNGFVSRFVTWSENHHVTEITYRRELRAELLRFITEAEGKSAASTAERWLDSQPRAFLLYWDTDRQRIVGALAWLQLDMELGPTPLAAAAWHHAQTTRPLRPQEQAALCRPYGPPSLFREPSPLLDLMIHRVLAHFIVSKPRAWTYIGLPTGTFLDPLMRYIDQRPLPDPVVTENASFTLYAHDWRAVTLERWMQVGHMVELAGPDARPAARRGERTDALTVLTREEFDTAVAEALSAWQRKDLLADNPLTRTRMVAERGESDAAQALREVLAEALDTLGSDPRLQKYHRAVVTGLLRGAPTRETAAERLGLPLSTFRRHLARGIDEIRSYLWNAELRSPPPAGGSAPADAPSS</sequence>
<dbReference type="EMBL" id="JBHTEB010000001">
    <property type="protein sequence ID" value="MFD0312816.1"/>
    <property type="molecule type" value="Genomic_DNA"/>
</dbReference>
<keyword evidence="2" id="KW-0067">ATP-binding</keyword>
<dbReference type="Pfam" id="PF13191">
    <property type="entry name" value="AAA_16"/>
    <property type="match status" value="1"/>
</dbReference>
<dbReference type="RefSeq" id="WP_381604399.1">
    <property type="nucleotide sequence ID" value="NZ_JBHTEB010000001.1"/>
</dbReference>
<dbReference type="InterPro" id="IPR027417">
    <property type="entry name" value="P-loop_NTPase"/>
</dbReference>
<dbReference type="GO" id="GO:0005524">
    <property type="term" value="F:ATP binding"/>
    <property type="evidence" value="ECO:0007669"/>
    <property type="project" value="UniProtKB-KW"/>
</dbReference>
<comment type="caution">
    <text evidence="2">The sequence shown here is derived from an EMBL/GenBank/DDBJ whole genome shotgun (WGS) entry which is preliminary data.</text>
</comment>
<dbReference type="SUPFAM" id="SSF52540">
    <property type="entry name" value="P-loop containing nucleoside triphosphate hydrolases"/>
    <property type="match status" value="1"/>
</dbReference>
<accession>A0ABW2W4T2</accession>
<keyword evidence="3" id="KW-1185">Reference proteome</keyword>
<gene>
    <name evidence="2" type="ORF">ACFQZ6_00930</name>
</gene>
<evidence type="ECO:0000259" key="1">
    <source>
        <dbReference type="Pfam" id="PF13191"/>
    </source>
</evidence>
<organism evidence="2 3">
    <name type="scientific">Streptomyces flavalbus</name>
    <dbReference type="NCBI Taxonomy" id="2665155"/>
    <lineage>
        <taxon>Bacteria</taxon>
        <taxon>Bacillati</taxon>
        <taxon>Actinomycetota</taxon>
        <taxon>Actinomycetes</taxon>
        <taxon>Kitasatosporales</taxon>
        <taxon>Streptomycetaceae</taxon>
        <taxon>Streptomyces</taxon>
    </lineage>
</organism>
<evidence type="ECO:0000313" key="2">
    <source>
        <dbReference type="EMBL" id="MFD0312816.1"/>
    </source>
</evidence>
<reference evidence="3" key="1">
    <citation type="journal article" date="2019" name="Int. J. Syst. Evol. Microbiol.">
        <title>The Global Catalogue of Microorganisms (GCM) 10K type strain sequencing project: providing services to taxonomists for standard genome sequencing and annotation.</title>
        <authorList>
            <consortium name="The Broad Institute Genomics Platform"/>
            <consortium name="The Broad Institute Genome Sequencing Center for Infectious Disease"/>
            <person name="Wu L."/>
            <person name="Ma J."/>
        </authorList>
    </citation>
    <scope>NUCLEOTIDE SEQUENCE [LARGE SCALE GENOMIC DNA]</scope>
    <source>
        <strain evidence="3">CGMCC 4.7400</strain>
    </source>
</reference>
<keyword evidence="2" id="KW-0547">Nucleotide-binding</keyword>